<proteinExistence type="predicted"/>
<dbReference type="Gene3D" id="1.20.120.620">
    <property type="entry name" value="Backbone structure of the membrane domain of e. Coli histidine kinase receptor kdpd"/>
    <property type="match status" value="1"/>
</dbReference>
<accession>A0A2V1HT62</accession>
<dbReference type="AlphaFoldDB" id="A0A2V1HT62"/>
<dbReference type="FunFam" id="3.40.50.300:FF:000483">
    <property type="entry name" value="Sensor histidine kinase KdpD"/>
    <property type="match status" value="1"/>
</dbReference>
<keyword evidence="8" id="KW-0547">Nucleotide-binding</keyword>
<dbReference type="EMBL" id="QEOP01000002">
    <property type="protein sequence ID" value="PVZ94239.1"/>
    <property type="molecule type" value="Genomic_DNA"/>
</dbReference>
<keyword evidence="11 14" id="KW-1133">Transmembrane helix</keyword>
<keyword evidence="10" id="KW-0067">ATP-binding</keyword>
<evidence type="ECO:0000256" key="1">
    <source>
        <dbReference type="ARBA" id="ARBA00000085"/>
    </source>
</evidence>
<dbReference type="PANTHER" id="PTHR45569:SF1">
    <property type="entry name" value="SENSOR PROTEIN KDPD"/>
    <property type="match status" value="1"/>
</dbReference>
<dbReference type="Pfam" id="PF02518">
    <property type="entry name" value="HATPase_c"/>
    <property type="match status" value="1"/>
</dbReference>
<feature type="transmembrane region" description="Helical" evidence="14">
    <location>
        <begin position="411"/>
        <end position="444"/>
    </location>
</feature>
<keyword evidence="9 16" id="KW-0418">Kinase</keyword>
<evidence type="ECO:0000256" key="10">
    <source>
        <dbReference type="ARBA" id="ARBA00022840"/>
    </source>
</evidence>
<dbReference type="InterPro" id="IPR014729">
    <property type="entry name" value="Rossmann-like_a/b/a_fold"/>
</dbReference>
<dbReference type="EC" id="2.7.13.3" evidence="4"/>
<dbReference type="CDD" id="cd00082">
    <property type="entry name" value="HisKA"/>
    <property type="match status" value="1"/>
</dbReference>
<gene>
    <name evidence="16" type="ORF">DDQ50_10885</name>
</gene>
<dbReference type="SUPFAM" id="SSF55874">
    <property type="entry name" value="ATPase domain of HSP90 chaperone/DNA topoisomerase II/histidine kinase"/>
    <property type="match status" value="1"/>
</dbReference>
<dbReference type="PANTHER" id="PTHR45569">
    <property type="entry name" value="SENSOR PROTEIN KDPD"/>
    <property type="match status" value="1"/>
</dbReference>
<evidence type="ECO:0000256" key="7">
    <source>
        <dbReference type="ARBA" id="ARBA00022692"/>
    </source>
</evidence>
<feature type="domain" description="Histidine kinase" evidence="15">
    <location>
        <begin position="611"/>
        <end position="823"/>
    </location>
</feature>
<dbReference type="Gene3D" id="3.40.50.300">
    <property type="entry name" value="P-loop containing nucleotide triphosphate hydrolases"/>
    <property type="match status" value="1"/>
</dbReference>
<dbReference type="SUPFAM" id="SSF47384">
    <property type="entry name" value="Homodimeric domain of signal transducing histidine kinase"/>
    <property type="match status" value="1"/>
</dbReference>
<evidence type="ECO:0000259" key="15">
    <source>
        <dbReference type="PROSITE" id="PS50109"/>
    </source>
</evidence>
<dbReference type="InterPro" id="IPR003852">
    <property type="entry name" value="Sig_transdc_His_kinase_KdpD_N"/>
</dbReference>
<dbReference type="Proteomes" id="UP000244893">
    <property type="component" value="Unassembled WGS sequence"/>
</dbReference>
<evidence type="ECO:0000256" key="14">
    <source>
        <dbReference type="SAM" id="Phobius"/>
    </source>
</evidence>
<evidence type="ECO:0000256" key="8">
    <source>
        <dbReference type="ARBA" id="ARBA00022741"/>
    </source>
</evidence>
<evidence type="ECO:0000256" key="3">
    <source>
        <dbReference type="ARBA" id="ARBA00004236"/>
    </source>
</evidence>
<evidence type="ECO:0000256" key="4">
    <source>
        <dbReference type="ARBA" id="ARBA00012438"/>
    </source>
</evidence>
<evidence type="ECO:0000313" key="17">
    <source>
        <dbReference type="Proteomes" id="UP000244893"/>
    </source>
</evidence>
<keyword evidence="13 14" id="KW-0472">Membrane</keyword>
<dbReference type="GO" id="GO:0005886">
    <property type="term" value="C:plasma membrane"/>
    <property type="evidence" value="ECO:0007669"/>
    <property type="project" value="UniProtKB-SubCell"/>
</dbReference>
<evidence type="ECO:0000313" key="16">
    <source>
        <dbReference type="EMBL" id="PVZ94239.1"/>
    </source>
</evidence>
<dbReference type="SMART" id="SM00387">
    <property type="entry name" value="HATPase_c"/>
    <property type="match status" value="1"/>
</dbReference>
<comment type="caution">
    <text evidence="16">The sequence shown here is derived from an EMBL/GenBank/DDBJ whole genome shotgun (WGS) entry which is preliminary data.</text>
</comment>
<sequence>MTRGRLRVLLGAAPGVGKTYTMLEEGRRLSGEGRDVVIAVVETHGRAATSAMTDGLEIVPRRIVSHRGVELSEMDLEAVLARHPAIALVDELAHTNAPGSRNDKRWRDVEELLAAGIDVISTVNIQHIESLNDVVQQITEVPQRETIPDQVLRSADQIEVVDLAPQALRDRLAGGNVYPAERIDAALSNYFRLGNLTALRELALLWLADEVDTALKSYRNEHGIDRRWEARERVVVTLTGGSEGATLIRRGARIAARSAGGELLAVHVTSQDGLRSADPEALAQQRALVEKLGGSYHQVVGDDVPRALVEFARSVNATQLVIGVSRRGRLATALTGPGIGATVIRESGTIDVHIVTHEAAARRLALPRLRGGLTVKRRIGGFVLALLGGPLLSLLLVSLRDEESLTSDVLSYQLLVVIVALVGGIWPALLAAVLSGITLDFLFVEPLYTVTISNPYHLLAVVLYVIIAVLVSFVVDSAAKMTRASRRAAAESELLATVAGSVLRGEGALEALVSRTREAFALTGVRLRAGDEILASDGEPRPDDLHRSVPVGERAVLELHGRELHGSDRRLLEVIVSQIEASLRQSDLALAADQLGPLTASDRVRTALLSALSHDLRRPLAAAIASVSGLRTADAALDRAGRDELLATADESLASLATLVTDLLDVSRLEAGALAITPVAVDTADVIGPSLEELSLGPRDVELDLGDLPPVSADPVLLQRVVVNLLANAVRHSPAGRAVRVATSGFGDHVQIRVVDHGPGIPAERRDDVFVPFQRLGDTDNTTGLGLGLALSKGFVEGMGGTLVPEDTPGGGLTMVVELPVWRSADRVEGTP</sequence>
<dbReference type="Gene3D" id="3.30.565.10">
    <property type="entry name" value="Histidine kinase-like ATPase, C-terminal domain"/>
    <property type="match status" value="1"/>
</dbReference>
<dbReference type="Gene3D" id="3.40.50.620">
    <property type="entry name" value="HUPs"/>
    <property type="match status" value="1"/>
</dbReference>
<dbReference type="GO" id="GO:0005737">
    <property type="term" value="C:cytoplasm"/>
    <property type="evidence" value="ECO:0007669"/>
    <property type="project" value="UniProtKB-ARBA"/>
</dbReference>
<evidence type="ECO:0000256" key="11">
    <source>
        <dbReference type="ARBA" id="ARBA00022989"/>
    </source>
</evidence>
<keyword evidence="5" id="KW-0597">Phosphoprotein</keyword>
<dbReference type="InterPro" id="IPR036097">
    <property type="entry name" value="HisK_dim/P_sf"/>
</dbReference>
<comment type="subcellular location">
    <subcellularLocation>
        <location evidence="3">Cell membrane</location>
    </subcellularLocation>
    <subcellularLocation>
        <location evidence="2">Membrane</location>
        <topology evidence="2">Multi-pass membrane protein</topology>
    </subcellularLocation>
</comment>
<dbReference type="GO" id="GO:0005524">
    <property type="term" value="F:ATP binding"/>
    <property type="evidence" value="ECO:0007669"/>
    <property type="project" value="UniProtKB-KW"/>
</dbReference>
<dbReference type="CDD" id="cd00075">
    <property type="entry name" value="HATPase"/>
    <property type="match status" value="1"/>
</dbReference>
<dbReference type="Pfam" id="PF02702">
    <property type="entry name" value="KdpD"/>
    <property type="match status" value="1"/>
</dbReference>
<keyword evidence="6" id="KW-0808">Transferase</keyword>
<evidence type="ECO:0000256" key="6">
    <source>
        <dbReference type="ARBA" id="ARBA00022679"/>
    </source>
</evidence>
<protein>
    <recommendedName>
        <fullName evidence="4">histidine kinase</fullName>
        <ecNumber evidence="4">2.7.13.3</ecNumber>
    </recommendedName>
</protein>
<dbReference type="InterPro" id="IPR052023">
    <property type="entry name" value="Histidine_kinase_KdpD"/>
</dbReference>
<dbReference type="SMART" id="SM00388">
    <property type="entry name" value="HisKA"/>
    <property type="match status" value="1"/>
</dbReference>
<dbReference type="GO" id="GO:0000155">
    <property type="term" value="F:phosphorelay sensor kinase activity"/>
    <property type="evidence" value="ECO:0007669"/>
    <property type="project" value="InterPro"/>
</dbReference>
<dbReference type="PRINTS" id="PR00344">
    <property type="entry name" value="BCTRLSENSOR"/>
</dbReference>
<evidence type="ECO:0000256" key="2">
    <source>
        <dbReference type="ARBA" id="ARBA00004141"/>
    </source>
</evidence>
<dbReference type="InterPro" id="IPR006016">
    <property type="entry name" value="UspA"/>
</dbReference>
<dbReference type="InterPro" id="IPR025201">
    <property type="entry name" value="KdpD_TM"/>
</dbReference>
<dbReference type="PROSITE" id="PS50109">
    <property type="entry name" value="HIS_KIN"/>
    <property type="match status" value="1"/>
</dbReference>
<dbReference type="Gene3D" id="1.10.287.130">
    <property type="match status" value="1"/>
</dbReference>
<dbReference type="InterPro" id="IPR027417">
    <property type="entry name" value="P-loop_NTPase"/>
</dbReference>
<dbReference type="InterPro" id="IPR003594">
    <property type="entry name" value="HATPase_dom"/>
</dbReference>
<dbReference type="Pfam" id="PF00512">
    <property type="entry name" value="HisKA"/>
    <property type="match status" value="1"/>
</dbReference>
<name>A0A2V1HT62_9MICO</name>
<dbReference type="Pfam" id="PF00582">
    <property type="entry name" value="Usp"/>
    <property type="match status" value="1"/>
</dbReference>
<dbReference type="InterPro" id="IPR003661">
    <property type="entry name" value="HisK_dim/P_dom"/>
</dbReference>
<dbReference type="OrthoDB" id="9806130at2"/>
<dbReference type="RefSeq" id="WP_116756752.1">
    <property type="nucleotide sequence ID" value="NZ_JBHUEX010000001.1"/>
</dbReference>
<dbReference type="InterPro" id="IPR004358">
    <property type="entry name" value="Sig_transdc_His_kin-like_C"/>
</dbReference>
<evidence type="ECO:0000256" key="5">
    <source>
        <dbReference type="ARBA" id="ARBA00022553"/>
    </source>
</evidence>
<dbReference type="FunFam" id="3.40.50.620:FF:000112">
    <property type="entry name" value="Sensor histidine kinase KdpD"/>
    <property type="match status" value="1"/>
</dbReference>
<keyword evidence="7 14" id="KW-0812">Transmembrane</keyword>
<comment type="catalytic activity">
    <reaction evidence="1">
        <text>ATP + protein L-histidine = ADP + protein N-phospho-L-histidine.</text>
        <dbReference type="EC" id="2.7.13.3"/>
    </reaction>
</comment>
<dbReference type="InterPro" id="IPR005467">
    <property type="entry name" value="His_kinase_dom"/>
</dbReference>
<organism evidence="16 17">
    <name type="scientific">Amnibacterium flavum</name>
    <dbReference type="NCBI Taxonomy" id="2173173"/>
    <lineage>
        <taxon>Bacteria</taxon>
        <taxon>Bacillati</taxon>
        <taxon>Actinomycetota</taxon>
        <taxon>Actinomycetes</taxon>
        <taxon>Micrococcales</taxon>
        <taxon>Microbacteriaceae</taxon>
        <taxon>Amnibacterium</taxon>
    </lineage>
</organism>
<reference evidence="16 17" key="1">
    <citation type="submission" date="2018-05" db="EMBL/GenBank/DDBJ databases">
        <title>Amnibacterium sp. M8JJ-5, whole genome shotgun sequence.</title>
        <authorList>
            <person name="Tuo L."/>
        </authorList>
    </citation>
    <scope>NUCLEOTIDE SEQUENCE [LARGE SCALE GENOMIC DNA]</scope>
    <source>
        <strain evidence="16 17">M8JJ-5</strain>
    </source>
</reference>
<dbReference type="Pfam" id="PF13493">
    <property type="entry name" value="DUF4118"/>
    <property type="match status" value="1"/>
</dbReference>
<evidence type="ECO:0000256" key="13">
    <source>
        <dbReference type="ARBA" id="ARBA00023136"/>
    </source>
</evidence>
<dbReference type="InterPro" id="IPR038318">
    <property type="entry name" value="KdpD_sf"/>
</dbReference>
<feature type="transmembrane region" description="Helical" evidence="14">
    <location>
        <begin position="379"/>
        <end position="399"/>
    </location>
</feature>
<keyword evidence="17" id="KW-1185">Reference proteome</keyword>
<dbReference type="SUPFAM" id="SSF52402">
    <property type="entry name" value="Adenine nucleotide alpha hydrolases-like"/>
    <property type="match status" value="1"/>
</dbReference>
<dbReference type="InterPro" id="IPR036890">
    <property type="entry name" value="HATPase_C_sf"/>
</dbReference>
<evidence type="ECO:0000256" key="12">
    <source>
        <dbReference type="ARBA" id="ARBA00023012"/>
    </source>
</evidence>
<evidence type="ECO:0000256" key="9">
    <source>
        <dbReference type="ARBA" id="ARBA00022777"/>
    </source>
</evidence>
<keyword evidence="12" id="KW-0902">Two-component regulatory system</keyword>
<feature type="transmembrane region" description="Helical" evidence="14">
    <location>
        <begin position="456"/>
        <end position="475"/>
    </location>
</feature>